<keyword evidence="4" id="KW-1185">Reference proteome</keyword>
<dbReference type="EMBL" id="CP058952">
    <property type="protein sequence ID" value="QLI80536.1"/>
    <property type="molecule type" value="Genomic_DNA"/>
</dbReference>
<dbReference type="RefSeq" id="WP_180307676.1">
    <property type="nucleotide sequence ID" value="NZ_CP058952.1"/>
</dbReference>
<dbReference type="Proteomes" id="UP000510822">
    <property type="component" value="Chromosome"/>
</dbReference>
<keyword evidence="1" id="KW-0812">Transmembrane</keyword>
<feature type="transmembrane region" description="Helical" evidence="1">
    <location>
        <begin position="29"/>
        <end position="47"/>
    </location>
</feature>
<dbReference type="InterPro" id="IPR043726">
    <property type="entry name" value="LiaI-LiaF-like_TM1"/>
</dbReference>
<keyword evidence="1" id="KW-1133">Transmembrane helix</keyword>
<dbReference type="Pfam" id="PF18917">
    <property type="entry name" value="LiaI-LiaF-like_TM1"/>
    <property type="match status" value="1"/>
</dbReference>
<dbReference type="AlphaFoldDB" id="A0A7D5V859"/>
<sequence length="63" mass="7009">MRHSLILVLLGGLFLGVNLGWWPNVLSLLATWWPLILIALGLAGLIAPKTRSHCLRQHEGERS</sequence>
<organism evidence="3 4">
    <name type="scientific">Chitinibacter fontanus</name>
    <dbReference type="NCBI Taxonomy" id="1737446"/>
    <lineage>
        <taxon>Bacteria</taxon>
        <taxon>Pseudomonadati</taxon>
        <taxon>Pseudomonadota</taxon>
        <taxon>Betaproteobacteria</taxon>
        <taxon>Neisseriales</taxon>
        <taxon>Chitinibacteraceae</taxon>
        <taxon>Chitinibacter</taxon>
    </lineage>
</organism>
<evidence type="ECO:0000256" key="1">
    <source>
        <dbReference type="SAM" id="Phobius"/>
    </source>
</evidence>
<reference evidence="3 4" key="1">
    <citation type="journal article" date="2016" name="Int. J. Syst. Evol. Microbiol.">
        <title>Chitinibacter fontanus sp. nov., isolated from a spring.</title>
        <authorList>
            <person name="Sheu S.Y."/>
            <person name="Li Y.S."/>
            <person name="Young C.C."/>
            <person name="Chen W.M."/>
        </authorList>
    </citation>
    <scope>NUCLEOTIDE SEQUENCE [LARGE SCALE GENOMIC DNA]</scope>
    <source>
        <strain evidence="3 4">STM-7</strain>
    </source>
</reference>
<name>A0A7D5V859_9NEIS</name>
<accession>A0A7D5V859</accession>
<proteinExistence type="predicted"/>
<protein>
    <recommendedName>
        <fullName evidence="2">LiaI-LiaF-like transmembrane region domain-containing protein</fullName>
    </recommendedName>
</protein>
<evidence type="ECO:0000313" key="4">
    <source>
        <dbReference type="Proteomes" id="UP000510822"/>
    </source>
</evidence>
<evidence type="ECO:0000313" key="3">
    <source>
        <dbReference type="EMBL" id="QLI80536.1"/>
    </source>
</evidence>
<evidence type="ECO:0000259" key="2">
    <source>
        <dbReference type="Pfam" id="PF18917"/>
    </source>
</evidence>
<gene>
    <name evidence="3" type="ORF">HZU75_02720</name>
</gene>
<dbReference type="KEGG" id="cfon:HZU75_02720"/>
<keyword evidence="1" id="KW-0472">Membrane</keyword>
<feature type="domain" description="LiaI-LiaF-like transmembrane region" evidence="2">
    <location>
        <begin position="5"/>
        <end position="45"/>
    </location>
</feature>